<keyword evidence="2" id="KW-0812">Transmembrane</keyword>
<proteinExistence type="predicted"/>
<comment type="caution">
    <text evidence="3">The sequence shown here is derived from an EMBL/GenBank/DDBJ whole genome shotgun (WGS) entry which is preliminary data.</text>
</comment>
<reference evidence="3" key="2">
    <citation type="submission" date="2020-09" db="EMBL/GenBank/DDBJ databases">
        <authorList>
            <person name="Sun Q."/>
            <person name="Sedlacek I."/>
        </authorList>
    </citation>
    <scope>NUCLEOTIDE SEQUENCE</scope>
    <source>
        <strain evidence="3">CCM 8711</strain>
    </source>
</reference>
<accession>A0A917JDJ4</accession>
<dbReference type="Proteomes" id="UP000662074">
    <property type="component" value="Unassembled WGS sequence"/>
</dbReference>
<evidence type="ECO:0000256" key="1">
    <source>
        <dbReference type="SAM" id="Coils"/>
    </source>
</evidence>
<keyword evidence="1" id="KW-0175">Coiled coil</keyword>
<feature type="coiled-coil region" evidence="1">
    <location>
        <begin position="57"/>
        <end position="84"/>
    </location>
</feature>
<sequence length="105" mass="11570">MTTLMLSFVAFTSNAATTNDGGVNYKEYYATKTAEERNARVEEIKTRVEEIRSMDKSDLTKAERKELRAELKDLKKEANAAATGGGVYLSVGAIIIIILVLILIL</sequence>
<organism evidence="3 4">
    <name type="scientific">Mucilaginibacter galii</name>
    <dbReference type="NCBI Taxonomy" id="2005073"/>
    <lineage>
        <taxon>Bacteria</taxon>
        <taxon>Pseudomonadati</taxon>
        <taxon>Bacteroidota</taxon>
        <taxon>Sphingobacteriia</taxon>
        <taxon>Sphingobacteriales</taxon>
        <taxon>Sphingobacteriaceae</taxon>
        <taxon>Mucilaginibacter</taxon>
    </lineage>
</organism>
<dbReference type="AlphaFoldDB" id="A0A917JDJ4"/>
<evidence type="ECO:0000313" key="4">
    <source>
        <dbReference type="Proteomes" id="UP000662074"/>
    </source>
</evidence>
<dbReference type="EMBL" id="BMDO01000013">
    <property type="protein sequence ID" value="GGI52485.1"/>
    <property type="molecule type" value="Genomic_DNA"/>
</dbReference>
<evidence type="ECO:0000256" key="2">
    <source>
        <dbReference type="SAM" id="Phobius"/>
    </source>
</evidence>
<gene>
    <name evidence="3" type="ORF">GCM10011425_36970</name>
</gene>
<feature type="transmembrane region" description="Helical" evidence="2">
    <location>
        <begin position="85"/>
        <end position="104"/>
    </location>
</feature>
<keyword evidence="4" id="KW-1185">Reference proteome</keyword>
<keyword evidence="2" id="KW-0472">Membrane</keyword>
<protein>
    <recommendedName>
        <fullName evidence="5">Seryl-tRNA synthetase</fullName>
    </recommendedName>
</protein>
<name>A0A917JDJ4_9SPHI</name>
<keyword evidence="2" id="KW-1133">Transmembrane helix</keyword>
<evidence type="ECO:0000313" key="3">
    <source>
        <dbReference type="EMBL" id="GGI52485.1"/>
    </source>
</evidence>
<reference evidence="3" key="1">
    <citation type="journal article" date="2014" name="Int. J. Syst. Evol. Microbiol.">
        <title>Complete genome sequence of Corynebacterium casei LMG S-19264T (=DSM 44701T), isolated from a smear-ripened cheese.</title>
        <authorList>
            <consortium name="US DOE Joint Genome Institute (JGI-PGF)"/>
            <person name="Walter F."/>
            <person name="Albersmeier A."/>
            <person name="Kalinowski J."/>
            <person name="Ruckert C."/>
        </authorList>
    </citation>
    <scope>NUCLEOTIDE SEQUENCE</scope>
    <source>
        <strain evidence="3">CCM 8711</strain>
    </source>
</reference>
<evidence type="ECO:0008006" key="5">
    <source>
        <dbReference type="Google" id="ProtNLM"/>
    </source>
</evidence>